<reference evidence="2 3" key="1">
    <citation type="submission" date="2019-06" db="EMBL/GenBank/DDBJ databases">
        <authorList>
            <person name="Livingstone P."/>
            <person name="Whitworth D."/>
        </authorList>
    </citation>
    <scope>NUCLEOTIDE SEQUENCE [LARGE SCALE GENOMIC DNA]</scope>
    <source>
        <strain evidence="2 3">AM401</strain>
    </source>
</reference>
<dbReference type="OrthoDB" id="5382880at2"/>
<keyword evidence="3" id="KW-1185">Reference proteome</keyword>
<proteinExistence type="predicted"/>
<evidence type="ECO:0000313" key="3">
    <source>
        <dbReference type="Proteomes" id="UP000315369"/>
    </source>
</evidence>
<dbReference type="RefSeq" id="WP_141641153.1">
    <property type="nucleotide sequence ID" value="NZ_VIFM01000011.1"/>
</dbReference>
<accession>A0A540X7C8</accession>
<name>A0A540X7C8_9BACT</name>
<dbReference type="AlphaFoldDB" id="A0A540X7C8"/>
<keyword evidence="1" id="KW-0812">Transmembrane</keyword>
<organism evidence="2 3">
    <name type="scientific">Myxococcus llanfairpwllgwyngyllgogerychwyrndrobwllllantysiliogogogochensis</name>
    <dbReference type="NCBI Taxonomy" id="2590453"/>
    <lineage>
        <taxon>Bacteria</taxon>
        <taxon>Pseudomonadati</taxon>
        <taxon>Myxococcota</taxon>
        <taxon>Myxococcia</taxon>
        <taxon>Myxococcales</taxon>
        <taxon>Cystobacterineae</taxon>
        <taxon>Myxococcaceae</taxon>
        <taxon>Myxococcus</taxon>
    </lineage>
</organism>
<keyword evidence="1" id="KW-1133">Transmembrane helix</keyword>
<gene>
    <name evidence="2" type="ORF">FJV41_04475</name>
</gene>
<evidence type="ECO:0000256" key="1">
    <source>
        <dbReference type="SAM" id="Phobius"/>
    </source>
</evidence>
<dbReference type="EMBL" id="VIFM01000011">
    <property type="protein sequence ID" value="TQF17191.1"/>
    <property type="molecule type" value="Genomic_DNA"/>
</dbReference>
<sequence length="122" mass="13196">MSVAVCVGCGETKEGAFEPCDGCGLDPARGGTDRMLQARSLLLSERFFGEESLKELGRKIRTGEPVSYDTGRLSQLVEELKTQKLPVISRSTPGCSIVTWSVLGMLVVLAAGLAYLYGSWRH</sequence>
<dbReference type="Proteomes" id="UP000315369">
    <property type="component" value="Unassembled WGS sequence"/>
</dbReference>
<protein>
    <submittedName>
        <fullName evidence="2">Uncharacterized protein</fullName>
    </submittedName>
</protein>
<comment type="caution">
    <text evidence="2">The sequence shown here is derived from an EMBL/GenBank/DDBJ whole genome shotgun (WGS) entry which is preliminary data.</text>
</comment>
<evidence type="ECO:0000313" key="2">
    <source>
        <dbReference type="EMBL" id="TQF17191.1"/>
    </source>
</evidence>
<feature type="transmembrane region" description="Helical" evidence="1">
    <location>
        <begin position="97"/>
        <end position="117"/>
    </location>
</feature>
<keyword evidence="1" id="KW-0472">Membrane</keyword>